<organism evidence="2 3">
    <name type="scientific">Mariprofundus aestuarium</name>
    <dbReference type="NCBI Taxonomy" id="1921086"/>
    <lineage>
        <taxon>Bacteria</taxon>
        <taxon>Pseudomonadati</taxon>
        <taxon>Pseudomonadota</taxon>
        <taxon>Candidatius Mariprofundia</taxon>
        <taxon>Mariprofundales</taxon>
        <taxon>Mariprofundaceae</taxon>
        <taxon>Mariprofundus</taxon>
    </lineage>
</organism>
<dbReference type="OrthoDB" id="5294329at2"/>
<evidence type="ECO:0000313" key="3">
    <source>
        <dbReference type="Proteomes" id="UP000231701"/>
    </source>
</evidence>
<sequence length="171" mass="18753">MNIDFTFAPWGMAFAALMLVVGNGVWMNHLARKNAWMGWLLWVISAAAILVAGAAIEQKLGDGAGIWDALSKVNIENHWIVVTLYALISIPGAASVLFRQPVVWTRLAALATAIIVLIPLGRQLQDPTDSRLMLSLGITAIACALIWLWSKLLDCEPEYARKTVPLEEMSQ</sequence>
<keyword evidence="1" id="KW-0812">Transmembrane</keyword>
<dbReference type="Proteomes" id="UP000231701">
    <property type="component" value="Chromosome"/>
</dbReference>
<accession>A0A2K8L4B8</accession>
<dbReference type="EMBL" id="CP018799">
    <property type="protein sequence ID" value="ATX79814.1"/>
    <property type="molecule type" value="Genomic_DNA"/>
</dbReference>
<feature type="transmembrane region" description="Helical" evidence="1">
    <location>
        <begin position="39"/>
        <end position="56"/>
    </location>
</feature>
<dbReference type="AlphaFoldDB" id="A0A2K8L4B8"/>
<keyword evidence="1" id="KW-0472">Membrane</keyword>
<feature type="transmembrane region" description="Helical" evidence="1">
    <location>
        <begin position="77"/>
        <end position="97"/>
    </location>
</feature>
<feature type="transmembrane region" description="Helical" evidence="1">
    <location>
        <begin position="132"/>
        <end position="150"/>
    </location>
</feature>
<evidence type="ECO:0000256" key="1">
    <source>
        <dbReference type="SAM" id="Phobius"/>
    </source>
</evidence>
<name>A0A2K8L4B8_MARES</name>
<evidence type="ECO:0000313" key="2">
    <source>
        <dbReference type="EMBL" id="ATX79814.1"/>
    </source>
</evidence>
<keyword evidence="1" id="KW-1133">Transmembrane helix</keyword>
<dbReference type="RefSeq" id="WP_100277662.1">
    <property type="nucleotide sequence ID" value="NZ_CP018799.1"/>
</dbReference>
<feature type="transmembrane region" description="Helical" evidence="1">
    <location>
        <begin position="103"/>
        <end position="120"/>
    </location>
</feature>
<proteinExistence type="predicted"/>
<protein>
    <submittedName>
        <fullName evidence="2">Uncharacterized protein</fullName>
    </submittedName>
</protein>
<reference evidence="2 3" key="1">
    <citation type="submission" date="2016-12" db="EMBL/GenBank/DDBJ databases">
        <title>Isolation and genomic insights into novel planktonic Zetaproteobacteria from stratified waters of the Chesapeake Bay.</title>
        <authorList>
            <person name="McAllister S.M."/>
            <person name="Kato S."/>
            <person name="Chan C.S."/>
            <person name="Chiu B.K."/>
            <person name="Field E.K."/>
        </authorList>
    </citation>
    <scope>NUCLEOTIDE SEQUENCE [LARGE SCALE GENOMIC DNA]</scope>
    <source>
        <strain evidence="2 3">CP-5</strain>
    </source>
</reference>
<gene>
    <name evidence="2" type="ORF">Ga0123461_1400</name>
</gene>
<dbReference type="KEGG" id="maes:Ga0123461_1400"/>
<keyword evidence="3" id="KW-1185">Reference proteome</keyword>
<feature type="transmembrane region" description="Helical" evidence="1">
    <location>
        <begin position="7"/>
        <end position="27"/>
    </location>
</feature>